<organism evidence="2 3">
    <name type="scientific">Lolium multiflorum</name>
    <name type="common">Italian ryegrass</name>
    <name type="synonym">Lolium perenne subsp. multiflorum</name>
    <dbReference type="NCBI Taxonomy" id="4521"/>
    <lineage>
        <taxon>Eukaryota</taxon>
        <taxon>Viridiplantae</taxon>
        <taxon>Streptophyta</taxon>
        <taxon>Embryophyta</taxon>
        <taxon>Tracheophyta</taxon>
        <taxon>Spermatophyta</taxon>
        <taxon>Magnoliopsida</taxon>
        <taxon>Liliopsida</taxon>
        <taxon>Poales</taxon>
        <taxon>Poaceae</taxon>
        <taxon>BOP clade</taxon>
        <taxon>Pooideae</taxon>
        <taxon>Poodae</taxon>
        <taxon>Poeae</taxon>
        <taxon>Poeae Chloroplast Group 2 (Poeae type)</taxon>
        <taxon>Loliodinae</taxon>
        <taxon>Loliinae</taxon>
        <taxon>Lolium</taxon>
    </lineage>
</organism>
<dbReference type="Gene3D" id="2.60.40.2310">
    <property type="match status" value="1"/>
</dbReference>
<keyword evidence="3" id="KW-1185">Reference proteome</keyword>
<comment type="caution">
    <text evidence="2">The sequence shown here is derived from an EMBL/GenBank/DDBJ whole genome shotgun (WGS) entry which is preliminary data.</text>
</comment>
<accession>A0AAD8W7S5</accession>
<proteinExistence type="predicted"/>
<evidence type="ECO:0000313" key="2">
    <source>
        <dbReference type="EMBL" id="KAK1644224.1"/>
    </source>
</evidence>
<feature type="domain" description="Subtilisin-like protease fibronectin type-III" evidence="1">
    <location>
        <begin position="25"/>
        <end position="119"/>
    </location>
</feature>
<dbReference type="EMBL" id="JAUUTY010000004">
    <property type="protein sequence ID" value="KAK1644224.1"/>
    <property type="molecule type" value="Genomic_DNA"/>
</dbReference>
<reference evidence="2" key="1">
    <citation type="submission" date="2023-07" db="EMBL/GenBank/DDBJ databases">
        <title>A chromosome-level genome assembly of Lolium multiflorum.</title>
        <authorList>
            <person name="Chen Y."/>
            <person name="Copetti D."/>
            <person name="Kolliker R."/>
            <person name="Studer B."/>
        </authorList>
    </citation>
    <scope>NUCLEOTIDE SEQUENCE</scope>
    <source>
        <strain evidence="2">02402/16</strain>
        <tissue evidence="2">Leaf</tissue>
    </source>
</reference>
<gene>
    <name evidence="2" type="ORF">QYE76_062029</name>
</gene>
<evidence type="ECO:0000313" key="3">
    <source>
        <dbReference type="Proteomes" id="UP001231189"/>
    </source>
</evidence>
<sequence length="187" mass="20431">MVLPSTALNTNCPGTGAGTPYGASDLNYLAIVLAELGAAATVKRTVTNVGLLRDEVYHATIVSSKGARVAVWPPALTFSPRSGRAGCTEYYVTVTPAKLSRGWYDFGEIVWSDGSHRARRTSSGSPTCLTPALSPWMTTGLLIIHSLHNIKKLLNIKGFHRTLKMSSFDRRIRMDPFFFLTEIRNSV</sequence>
<protein>
    <recommendedName>
        <fullName evidence="1">Subtilisin-like protease fibronectin type-III domain-containing protein</fullName>
    </recommendedName>
</protein>
<dbReference type="AlphaFoldDB" id="A0AAD8W7S5"/>
<dbReference type="InterPro" id="IPR041469">
    <property type="entry name" value="Subtilisin-like_FN3"/>
</dbReference>
<evidence type="ECO:0000259" key="1">
    <source>
        <dbReference type="Pfam" id="PF17766"/>
    </source>
</evidence>
<dbReference type="Proteomes" id="UP001231189">
    <property type="component" value="Unassembled WGS sequence"/>
</dbReference>
<dbReference type="Pfam" id="PF17766">
    <property type="entry name" value="fn3_6"/>
    <property type="match status" value="1"/>
</dbReference>
<name>A0AAD8W7S5_LOLMU</name>